<dbReference type="OrthoDB" id="9157278at2"/>
<dbReference type="RefSeq" id="WP_074795177.1">
    <property type="nucleotide sequence ID" value="NZ_FOVJ01000001.1"/>
</dbReference>
<organism evidence="1 2">
    <name type="scientific">Nitrosospira briensis</name>
    <dbReference type="NCBI Taxonomy" id="35799"/>
    <lineage>
        <taxon>Bacteria</taxon>
        <taxon>Pseudomonadati</taxon>
        <taxon>Pseudomonadota</taxon>
        <taxon>Betaproteobacteria</taxon>
        <taxon>Nitrosomonadales</taxon>
        <taxon>Nitrosomonadaceae</taxon>
        <taxon>Nitrosospira</taxon>
    </lineage>
</organism>
<protein>
    <recommendedName>
        <fullName evidence="3">RiboL-PSP-HEPN domain-containing protein</fullName>
    </recommendedName>
</protein>
<sequence>MTTEHVSPKQIKSFRRFFEKLLHGKDFTLIILRCHLLLEEQIRAIVDERLVNPTSLSEACLECHQWICLAEALCPADVEPILWKSAKKLNKLRNDIAHKLDPQGLNERVADFVNGFPSGIEDPNDSLQERFEKSLLSLFILMTALTEKDIIELL</sequence>
<evidence type="ECO:0008006" key="3">
    <source>
        <dbReference type="Google" id="ProtNLM"/>
    </source>
</evidence>
<evidence type="ECO:0000313" key="2">
    <source>
        <dbReference type="Proteomes" id="UP000183107"/>
    </source>
</evidence>
<dbReference type="EMBL" id="FOVJ01000001">
    <property type="protein sequence ID" value="SFN44760.1"/>
    <property type="molecule type" value="Genomic_DNA"/>
</dbReference>
<evidence type="ECO:0000313" key="1">
    <source>
        <dbReference type="EMBL" id="SFN44760.1"/>
    </source>
</evidence>
<dbReference type="Proteomes" id="UP000183107">
    <property type="component" value="Unassembled WGS sequence"/>
</dbReference>
<reference evidence="2" key="1">
    <citation type="submission" date="2016-10" db="EMBL/GenBank/DDBJ databases">
        <authorList>
            <person name="Varghese N."/>
        </authorList>
    </citation>
    <scope>NUCLEOTIDE SEQUENCE [LARGE SCALE GENOMIC DNA]</scope>
    <source>
        <strain evidence="2">Nsp8</strain>
    </source>
</reference>
<name>A0A1I4Z4F7_9PROT</name>
<keyword evidence="2" id="KW-1185">Reference proteome</keyword>
<accession>A0A1I4Z4F7</accession>
<gene>
    <name evidence="1" type="ORF">SAMN05216386_1007</name>
</gene>
<proteinExistence type="predicted"/>
<dbReference type="AlphaFoldDB" id="A0A1I4Z4F7"/>